<feature type="domain" description="Methyltransferase" evidence="9">
    <location>
        <begin position="75"/>
        <end position="198"/>
    </location>
</feature>
<keyword evidence="10" id="KW-0489">Methyltransferase</keyword>
<dbReference type="GO" id="GO:0032259">
    <property type="term" value="P:methylation"/>
    <property type="evidence" value="ECO:0007669"/>
    <property type="project" value="UniProtKB-KW"/>
</dbReference>
<evidence type="ECO:0000259" key="9">
    <source>
        <dbReference type="Pfam" id="PF13847"/>
    </source>
</evidence>
<comment type="catalytic activity">
    <reaction evidence="8">
        <text>arsenic triglutathione + 3 [thioredoxin]-dithiol + 3 S-adenosyl-L-methionine = trimethylarsine + 3 [thioredoxin]-disulfide + 3 glutathione + 3 S-adenosyl-L-homocysteine + 3 H(+)</text>
        <dbReference type="Rhea" id="RHEA:69432"/>
        <dbReference type="Rhea" id="RHEA-COMP:10698"/>
        <dbReference type="Rhea" id="RHEA-COMP:10700"/>
        <dbReference type="ChEBI" id="CHEBI:15378"/>
        <dbReference type="ChEBI" id="CHEBI:27130"/>
        <dbReference type="ChEBI" id="CHEBI:29950"/>
        <dbReference type="ChEBI" id="CHEBI:50058"/>
        <dbReference type="ChEBI" id="CHEBI:57856"/>
        <dbReference type="ChEBI" id="CHEBI:57925"/>
        <dbReference type="ChEBI" id="CHEBI:59789"/>
        <dbReference type="ChEBI" id="CHEBI:183640"/>
        <dbReference type="EC" id="2.1.1.137"/>
    </reaction>
</comment>
<dbReference type="Gene3D" id="3.40.50.150">
    <property type="entry name" value="Vaccinia Virus protein VP39"/>
    <property type="match status" value="1"/>
</dbReference>
<comment type="catalytic activity">
    <reaction evidence="6">
        <text>arsenic triglutathione + [thioredoxin]-dithiol + S-adenosyl-L-methionine + 2 H2O = methylarsonous acid + [thioredoxin]-disulfide + 3 glutathione + S-adenosyl-L-homocysteine + H(+)</text>
        <dbReference type="Rhea" id="RHEA:69460"/>
        <dbReference type="Rhea" id="RHEA-COMP:10698"/>
        <dbReference type="Rhea" id="RHEA-COMP:10700"/>
        <dbReference type="ChEBI" id="CHEBI:15377"/>
        <dbReference type="ChEBI" id="CHEBI:15378"/>
        <dbReference type="ChEBI" id="CHEBI:17826"/>
        <dbReference type="ChEBI" id="CHEBI:29950"/>
        <dbReference type="ChEBI" id="CHEBI:50058"/>
        <dbReference type="ChEBI" id="CHEBI:57856"/>
        <dbReference type="ChEBI" id="CHEBI:57925"/>
        <dbReference type="ChEBI" id="CHEBI:59789"/>
        <dbReference type="ChEBI" id="CHEBI:183640"/>
        <dbReference type="EC" id="2.1.1.137"/>
    </reaction>
</comment>
<protein>
    <recommendedName>
        <fullName evidence="5">Arsenite methyltransferase</fullName>
        <ecNumber evidence="4">2.1.1.137</ecNumber>
    </recommendedName>
</protein>
<evidence type="ECO:0000313" key="10">
    <source>
        <dbReference type="EMBL" id="MBG9986066.1"/>
    </source>
</evidence>
<keyword evidence="1" id="KW-0808">Transferase</keyword>
<dbReference type="SUPFAM" id="SSF53335">
    <property type="entry name" value="S-adenosyl-L-methionine-dependent methyltransferases"/>
    <property type="match status" value="1"/>
</dbReference>
<comment type="similarity">
    <text evidence="3">Belongs to the methyltransferase superfamily. Arsenite methyltransferase family.</text>
</comment>
<dbReference type="InterPro" id="IPR026669">
    <property type="entry name" value="Arsenite_MeTrfase-like"/>
</dbReference>
<keyword evidence="2" id="KW-0949">S-adenosyl-L-methionine</keyword>
<dbReference type="Proteomes" id="UP000721415">
    <property type="component" value="Unassembled WGS sequence"/>
</dbReference>
<proteinExistence type="inferred from homology"/>
<evidence type="ECO:0000256" key="6">
    <source>
        <dbReference type="ARBA" id="ARBA00047941"/>
    </source>
</evidence>
<evidence type="ECO:0000256" key="2">
    <source>
        <dbReference type="ARBA" id="ARBA00022691"/>
    </source>
</evidence>
<evidence type="ECO:0000313" key="11">
    <source>
        <dbReference type="Proteomes" id="UP000721415"/>
    </source>
</evidence>
<name>A0ABS0LPJ1_9LACT</name>
<keyword evidence="11" id="KW-1185">Reference proteome</keyword>
<dbReference type="CDD" id="cd02440">
    <property type="entry name" value="AdoMet_MTases"/>
    <property type="match status" value="1"/>
</dbReference>
<dbReference type="InterPro" id="IPR025714">
    <property type="entry name" value="Methyltranfer_dom"/>
</dbReference>
<dbReference type="RefSeq" id="WP_197114988.1">
    <property type="nucleotide sequence ID" value="NZ_JACBXQ010000002.1"/>
</dbReference>
<dbReference type="EC" id="2.1.1.137" evidence="4"/>
<evidence type="ECO:0000256" key="5">
    <source>
        <dbReference type="ARBA" id="ARBA00034545"/>
    </source>
</evidence>
<evidence type="ECO:0000256" key="4">
    <source>
        <dbReference type="ARBA" id="ARBA00034521"/>
    </source>
</evidence>
<dbReference type="EMBL" id="JACBXQ010000002">
    <property type="protein sequence ID" value="MBG9986066.1"/>
    <property type="molecule type" value="Genomic_DNA"/>
</dbReference>
<dbReference type="InterPro" id="IPR029063">
    <property type="entry name" value="SAM-dependent_MTases_sf"/>
</dbReference>
<comment type="catalytic activity">
    <reaction evidence="7">
        <text>arsenic triglutathione + 2 [thioredoxin]-dithiol + 2 S-adenosyl-L-methionine + H2O = dimethylarsinous acid + 2 [thioredoxin]-disulfide + 3 glutathione + 2 S-adenosyl-L-homocysteine + 2 H(+)</text>
        <dbReference type="Rhea" id="RHEA:69464"/>
        <dbReference type="Rhea" id="RHEA-COMP:10698"/>
        <dbReference type="Rhea" id="RHEA-COMP:10700"/>
        <dbReference type="ChEBI" id="CHEBI:15377"/>
        <dbReference type="ChEBI" id="CHEBI:15378"/>
        <dbReference type="ChEBI" id="CHEBI:23808"/>
        <dbReference type="ChEBI" id="CHEBI:29950"/>
        <dbReference type="ChEBI" id="CHEBI:50058"/>
        <dbReference type="ChEBI" id="CHEBI:57856"/>
        <dbReference type="ChEBI" id="CHEBI:57925"/>
        <dbReference type="ChEBI" id="CHEBI:59789"/>
        <dbReference type="ChEBI" id="CHEBI:183640"/>
        <dbReference type="EC" id="2.1.1.137"/>
    </reaction>
</comment>
<gene>
    <name evidence="10" type="ORF">HZY91_04055</name>
</gene>
<sequence length="200" mass="22006">MSKESKEKINQETIQQSVADFYHDIATNKKTTNVDSDELNQSIGYSKEEIAAAPEEANMGLGCGNPQEKAQPQVGEVVVDLGCGKGFDAFIAAKSVGKTGQVIGIDMTMEMIRKAREIAKKRKFTQVDFRLGEIEHLPVADNTADLVISNCVINLSTAKQQVYNEIFRILKPGGRIGISDITLFETLPDSVYENPRMYGT</sequence>
<dbReference type="PANTHER" id="PTHR43675:SF8">
    <property type="entry name" value="ARSENITE METHYLTRANSFERASE"/>
    <property type="match status" value="1"/>
</dbReference>
<reference evidence="10 11" key="1">
    <citation type="submission" date="2020-07" db="EMBL/GenBank/DDBJ databases">
        <title>Facklamia lactis sp. nov., isolated from raw milk.</title>
        <authorList>
            <person name="Doll E.V."/>
            <person name="Huptas C."/>
            <person name="Staib L."/>
            <person name="Wenning M."/>
            <person name="Scherer S."/>
        </authorList>
    </citation>
    <scope>NUCLEOTIDE SEQUENCE [LARGE SCALE GENOMIC DNA]</scope>
    <source>
        <strain evidence="10 11">DSM 111018</strain>
    </source>
</reference>
<comment type="caution">
    <text evidence="10">The sequence shown here is derived from an EMBL/GenBank/DDBJ whole genome shotgun (WGS) entry which is preliminary data.</text>
</comment>
<organism evidence="10 11">
    <name type="scientific">Facklamia lactis</name>
    <dbReference type="NCBI Taxonomy" id="2749967"/>
    <lineage>
        <taxon>Bacteria</taxon>
        <taxon>Bacillati</taxon>
        <taxon>Bacillota</taxon>
        <taxon>Bacilli</taxon>
        <taxon>Lactobacillales</taxon>
        <taxon>Aerococcaceae</taxon>
        <taxon>Facklamia</taxon>
    </lineage>
</organism>
<evidence type="ECO:0000256" key="3">
    <source>
        <dbReference type="ARBA" id="ARBA00034487"/>
    </source>
</evidence>
<dbReference type="Pfam" id="PF13847">
    <property type="entry name" value="Methyltransf_31"/>
    <property type="match status" value="1"/>
</dbReference>
<dbReference type="GO" id="GO:0008168">
    <property type="term" value="F:methyltransferase activity"/>
    <property type="evidence" value="ECO:0007669"/>
    <property type="project" value="UniProtKB-KW"/>
</dbReference>
<accession>A0ABS0LPJ1</accession>
<evidence type="ECO:0000256" key="1">
    <source>
        <dbReference type="ARBA" id="ARBA00022679"/>
    </source>
</evidence>
<dbReference type="PANTHER" id="PTHR43675">
    <property type="entry name" value="ARSENITE METHYLTRANSFERASE"/>
    <property type="match status" value="1"/>
</dbReference>
<evidence type="ECO:0000256" key="8">
    <source>
        <dbReference type="ARBA" id="ARBA00048428"/>
    </source>
</evidence>
<evidence type="ECO:0000256" key="7">
    <source>
        <dbReference type="ARBA" id="ARBA00047943"/>
    </source>
</evidence>